<dbReference type="Proteomes" id="UP001632037">
    <property type="component" value="Unassembled WGS sequence"/>
</dbReference>
<keyword evidence="4" id="KW-1185">Reference proteome</keyword>
<evidence type="ECO:0000313" key="3">
    <source>
        <dbReference type="EMBL" id="KAL3656195.1"/>
    </source>
</evidence>
<proteinExistence type="predicted"/>
<evidence type="ECO:0000256" key="1">
    <source>
        <dbReference type="SAM" id="MobiDB-lite"/>
    </source>
</evidence>
<dbReference type="Pfam" id="PF23663">
    <property type="entry name" value="Znf_SCAND3"/>
    <property type="match status" value="1"/>
</dbReference>
<dbReference type="AlphaFoldDB" id="A0ABD3EPV3"/>
<gene>
    <name evidence="3" type="ORF">V7S43_018982</name>
</gene>
<accession>A0ABD3EPV3</accession>
<organism evidence="3 4">
    <name type="scientific">Phytophthora oleae</name>
    <dbReference type="NCBI Taxonomy" id="2107226"/>
    <lineage>
        <taxon>Eukaryota</taxon>
        <taxon>Sar</taxon>
        <taxon>Stramenopiles</taxon>
        <taxon>Oomycota</taxon>
        <taxon>Peronosporomycetes</taxon>
        <taxon>Peronosporales</taxon>
        <taxon>Peronosporaceae</taxon>
        <taxon>Phytophthora</taxon>
    </lineage>
</organism>
<comment type="caution">
    <text evidence="3">The sequence shown here is derived from an EMBL/GenBank/DDBJ whole genome shotgun (WGS) entry which is preliminary data.</text>
</comment>
<feature type="region of interest" description="Disordered" evidence="1">
    <location>
        <begin position="59"/>
        <end position="85"/>
    </location>
</feature>
<name>A0ABD3EPV3_9STRA</name>
<feature type="domain" description="SCAN" evidence="2">
    <location>
        <begin position="21"/>
        <end position="57"/>
    </location>
</feature>
<evidence type="ECO:0000259" key="2">
    <source>
        <dbReference type="Pfam" id="PF23663"/>
    </source>
</evidence>
<dbReference type="InterPro" id="IPR057560">
    <property type="entry name" value="Znf_SCAND3"/>
</dbReference>
<reference evidence="3 4" key="1">
    <citation type="submission" date="2024-09" db="EMBL/GenBank/DDBJ databases">
        <title>Genome sequencing and assembly of Phytophthora oleae, isolate VK10A, causative agent of rot of olive drupes.</title>
        <authorList>
            <person name="Conti Taguali S."/>
            <person name="Riolo M."/>
            <person name="La Spada F."/>
            <person name="Cacciola S.O."/>
            <person name="Dionisio G."/>
        </authorList>
    </citation>
    <scope>NUCLEOTIDE SEQUENCE [LARGE SCALE GENOMIC DNA]</scope>
    <source>
        <strain evidence="3 4">VK10A</strain>
    </source>
</reference>
<dbReference type="EMBL" id="JBIMZQ010000094">
    <property type="protein sequence ID" value="KAL3656195.1"/>
    <property type="molecule type" value="Genomic_DNA"/>
</dbReference>
<evidence type="ECO:0000313" key="4">
    <source>
        <dbReference type="Proteomes" id="UP001632037"/>
    </source>
</evidence>
<protein>
    <recommendedName>
        <fullName evidence="2">SCAN domain-containing protein</fullName>
    </recommendedName>
</protein>
<sequence>MSTTKTIAPCGGCGEPVGSVHRYPACFCHMHPFCGRAVGDEGFGQAIQCPKCDQTKSFGTTASPRHRRGPESVALSASSDSEDDKPLVIDAVPQGANASTAVAPEASAPTVATPASKRCTQVVSSIANRRKVVRWLLAYEEKNAMDGMFAKAVDHFPSVFNSATGSANLQKAID</sequence>